<dbReference type="SFLD" id="SFLDS00001">
    <property type="entry name" value="Enolase"/>
    <property type="match status" value="1"/>
</dbReference>
<gene>
    <name evidence="3" type="ORF">GCM10007931_22820</name>
</gene>
<keyword evidence="1" id="KW-0456">Lyase</keyword>
<dbReference type="PANTHER" id="PTHR48080:SF2">
    <property type="entry name" value="D-GALACTONATE DEHYDRATASE"/>
    <property type="match status" value="1"/>
</dbReference>
<dbReference type="InterPro" id="IPR029065">
    <property type="entry name" value="Enolase_C-like"/>
</dbReference>
<dbReference type="InterPro" id="IPR029017">
    <property type="entry name" value="Enolase-like_N"/>
</dbReference>
<dbReference type="SUPFAM" id="SSF51604">
    <property type="entry name" value="Enolase C-terminal domain-like"/>
    <property type="match status" value="1"/>
</dbReference>
<proteinExistence type="predicted"/>
<dbReference type="InterPro" id="IPR034593">
    <property type="entry name" value="DgoD-like"/>
</dbReference>
<feature type="domain" description="Mandelate racemase/muconate lactonizing enzyme C-terminal" evidence="2">
    <location>
        <begin position="129"/>
        <end position="241"/>
    </location>
</feature>
<organism evidence="3 4">
    <name type="scientific">Vibrio algivorus</name>
    <dbReference type="NCBI Taxonomy" id="1667024"/>
    <lineage>
        <taxon>Bacteria</taxon>
        <taxon>Pseudomonadati</taxon>
        <taxon>Pseudomonadota</taxon>
        <taxon>Gammaproteobacteria</taxon>
        <taxon>Vibrionales</taxon>
        <taxon>Vibrionaceae</taxon>
        <taxon>Vibrio</taxon>
    </lineage>
</organism>
<sequence>MKISDIKTYIVQSGIRDFLIVKIETDEGIFGWGESGFSSRERVVVEMVKSLAKSLIGQDPMNIGRIWQECYRSHYFEGSRVTTAAISAIDIALHDIKGKALGVPVYQLLGGKQRNQVKAFATVPNCDTEKDAIQMALKFKELGWDCIRFVAAGIDHAIQKNCMVWEPRKSIAETISLLINAREQLGNEIIIGLEYHSRLSVAEAASFCQKLPQGTLDFVEEIIRDETPEAYQALRQLTDIPFAIGEEFSSKWQFLPYIENDILQFNRLDICNVGGFTEALKVAGWSEAHYIDLLLHNPLGPICTAASIHLAAAIPNFSHIECSASPLNNSVYGYKDSDIFTLQPKLITNAYEVPEQPGLGIEVNEDKLMSASIADWEAPHIYRTDGSVQNW</sequence>
<dbReference type="SFLD" id="SFLDG00179">
    <property type="entry name" value="mandelate_racemase"/>
    <property type="match status" value="1"/>
</dbReference>
<dbReference type="EMBL" id="BSPV01000008">
    <property type="protein sequence ID" value="GLT15307.1"/>
    <property type="molecule type" value="Genomic_DNA"/>
</dbReference>
<evidence type="ECO:0000259" key="2">
    <source>
        <dbReference type="SMART" id="SM00922"/>
    </source>
</evidence>
<dbReference type="SUPFAM" id="SSF54826">
    <property type="entry name" value="Enolase N-terminal domain-like"/>
    <property type="match status" value="1"/>
</dbReference>
<dbReference type="RefSeq" id="WP_089123671.1">
    <property type="nucleotide sequence ID" value="NZ_BSPV01000008.1"/>
</dbReference>
<evidence type="ECO:0000256" key="1">
    <source>
        <dbReference type="ARBA" id="ARBA00023239"/>
    </source>
</evidence>
<dbReference type="Gene3D" id="3.30.390.10">
    <property type="entry name" value="Enolase-like, N-terminal domain"/>
    <property type="match status" value="1"/>
</dbReference>
<accession>A0ABQ6EQ77</accession>
<dbReference type="SMART" id="SM00922">
    <property type="entry name" value="MR_MLE"/>
    <property type="match status" value="1"/>
</dbReference>
<dbReference type="PROSITE" id="PS00908">
    <property type="entry name" value="MR_MLE_1"/>
    <property type="match status" value="1"/>
</dbReference>
<dbReference type="Pfam" id="PF13378">
    <property type="entry name" value="MR_MLE_C"/>
    <property type="match status" value="1"/>
</dbReference>
<dbReference type="InterPro" id="IPR013341">
    <property type="entry name" value="Mandelate_racemase_N_dom"/>
</dbReference>
<dbReference type="PANTHER" id="PTHR48080">
    <property type="entry name" value="D-GALACTONATE DEHYDRATASE-RELATED"/>
    <property type="match status" value="1"/>
</dbReference>
<protein>
    <submittedName>
        <fullName evidence="3">Galactonate dehydratase</fullName>
    </submittedName>
</protein>
<keyword evidence="4" id="KW-1185">Reference proteome</keyword>
<reference evidence="4" key="1">
    <citation type="journal article" date="2019" name="Int. J. Syst. Evol. Microbiol.">
        <title>The Global Catalogue of Microorganisms (GCM) 10K type strain sequencing project: providing services to taxonomists for standard genome sequencing and annotation.</title>
        <authorList>
            <consortium name="The Broad Institute Genomics Platform"/>
            <consortium name="The Broad Institute Genome Sequencing Center for Infectious Disease"/>
            <person name="Wu L."/>
            <person name="Ma J."/>
        </authorList>
    </citation>
    <scope>NUCLEOTIDE SEQUENCE [LARGE SCALE GENOMIC DNA]</scope>
    <source>
        <strain evidence="4">NBRC 111146</strain>
    </source>
</reference>
<dbReference type="CDD" id="cd03316">
    <property type="entry name" value="MR_like"/>
    <property type="match status" value="1"/>
</dbReference>
<comment type="caution">
    <text evidence="3">The sequence shown here is derived from an EMBL/GenBank/DDBJ whole genome shotgun (WGS) entry which is preliminary data.</text>
</comment>
<dbReference type="InterPro" id="IPR018110">
    <property type="entry name" value="Mandel_Rmase/mucon_lact_enz_CS"/>
</dbReference>
<dbReference type="Gene3D" id="3.20.20.120">
    <property type="entry name" value="Enolase-like C-terminal domain"/>
    <property type="match status" value="1"/>
</dbReference>
<dbReference type="Pfam" id="PF02746">
    <property type="entry name" value="MR_MLE_N"/>
    <property type="match status" value="1"/>
</dbReference>
<dbReference type="Proteomes" id="UP001157156">
    <property type="component" value="Unassembled WGS sequence"/>
</dbReference>
<name>A0ABQ6EQ77_9VIBR</name>
<dbReference type="InterPro" id="IPR036849">
    <property type="entry name" value="Enolase-like_C_sf"/>
</dbReference>
<evidence type="ECO:0000313" key="4">
    <source>
        <dbReference type="Proteomes" id="UP001157156"/>
    </source>
</evidence>
<evidence type="ECO:0000313" key="3">
    <source>
        <dbReference type="EMBL" id="GLT15307.1"/>
    </source>
</evidence>
<dbReference type="InterPro" id="IPR013342">
    <property type="entry name" value="Mandelate_racemase_C"/>
</dbReference>